<dbReference type="PANTHER" id="PTHR11614">
    <property type="entry name" value="PHOSPHOLIPASE-RELATED"/>
    <property type="match status" value="1"/>
</dbReference>
<organism evidence="2 3">
    <name type="scientific">Salinimonas marina</name>
    <dbReference type="NCBI Taxonomy" id="2785918"/>
    <lineage>
        <taxon>Bacteria</taxon>
        <taxon>Pseudomonadati</taxon>
        <taxon>Pseudomonadota</taxon>
        <taxon>Gammaproteobacteria</taxon>
        <taxon>Alteromonadales</taxon>
        <taxon>Alteromonadaceae</taxon>
        <taxon>Alteromonas/Salinimonas group</taxon>
        <taxon>Salinimonas</taxon>
    </lineage>
</organism>
<dbReference type="InterPro" id="IPR051044">
    <property type="entry name" value="MAG_DAG_Lipase"/>
</dbReference>
<proteinExistence type="predicted"/>
<keyword evidence="3" id="KW-1185">Reference proteome</keyword>
<protein>
    <submittedName>
        <fullName evidence="2">Alpha/beta fold hydrolase</fullName>
    </submittedName>
</protein>
<dbReference type="InterPro" id="IPR029058">
    <property type="entry name" value="AB_hydrolase_fold"/>
</dbReference>
<dbReference type="Proteomes" id="UP000595095">
    <property type="component" value="Chromosome"/>
</dbReference>
<reference evidence="2 3" key="1">
    <citation type="submission" date="2020-11" db="EMBL/GenBank/DDBJ databases">
        <title>Complete genome sequence for Salinimonas sp. strain G2-b.</title>
        <authorList>
            <person name="Park S.-J."/>
        </authorList>
    </citation>
    <scope>NUCLEOTIDE SEQUENCE [LARGE SCALE GENOMIC DNA]</scope>
    <source>
        <strain evidence="2 3">G2-b</strain>
    </source>
</reference>
<evidence type="ECO:0000313" key="3">
    <source>
        <dbReference type="Proteomes" id="UP000595095"/>
    </source>
</evidence>
<dbReference type="KEGG" id="smaa:IT774_15080"/>
<dbReference type="RefSeq" id="WP_195810493.1">
    <property type="nucleotide sequence ID" value="NZ_CP064795.1"/>
</dbReference>
<name>A0A7S9DXA8_9ALTE</name>
<sequence>MIALFSEDELISRFEDQIEPFWDTAVTTGQFIGKHDVPVHYAWCVPEHATHSVLISSGRIESLLKYKEVMYDLYRQGFAVFILDHRGQGLSGRMTDNPHHGYVVSFTDYVDDMLTFCTRIVHPNQHGRLSLLCHSMGSAIGALVILRQPDWFHKAVFCSPMFGIRPALPTPVAKGLLWLGKRRDTRAGVVTDYFFGQQDYQAIPFATNKLTHSRVRYQLFRQVYAAQPDIQLGGVTTDWLAAAHEAMAVIEQQAPQLNLPCLIFSAGADKVVDNRAQARIARHLPDCHWVVIDGAAHELLIEADEYRTPVMQQLCAFMQADTHKTCP</sequence>
<feature type="domain" description="Serine aminopeptidase S33" evidence="1">
    <location>
        <begin position="49"/>
        <end position="304"/>
    </location>
</feature>
<dbReference type="GO" id="GO:0016787">
    <property type="term" value="F:hydrolase activity"/>
    <property type="evidence" value="ECO:0007669"/>
    <property type="project" value="UniProtKB-KW"/>
</dbReference>
<dbReference type="EMBL" id="CP064795">
    <property type="protein sequence ID" value="QPG05403.1"/>
    <property type="molecule type" value="Genomic_DNA"/>
</dbReference>
<evidence type="ECO:0000259" key="1">
    <source>
        <dbReference type="Pfam" id="PF12146"/>
    </source>
</evidence>
<dbReference type="SUPFAM" id="SSF53474">
    <property type="entry name" value="alpha/beta-Hydrolases"/>
    <property type="match status" value="1"/>
</dbReference>
<accession>A0A7S9DXA8</accession>
<dbReference type="Gene3D" id="3.40.50.1820">
    <property type="entry name" value="alpha/beta hydrolase"/>
    <property type="match status" value="1"/>
</dbReference>
<dbReference type="AlphaFoldDB" id="A0A7S9DXA8"/>
<keyword evidence="2" id="KW-0378">Hydrolase</keyword>
<gene>
    <name evidence="2" type="ORF">IT774_15080</name>
</gene>
<evidence type="ECO:0000313" key="2">
    <source>
        <dbReference type="EMBL" id="QPG05403.1"/>
    </source>
</evidence>
<dbReference type="InterPro" id="IPR022742">
    <property type="entry name" value="Hydrolase_4"/>
</dbReference>
<dbReference type="Pfam" id="PF12146">
    <property type="entry name" value="Hydrolase_4"/>
    <property type="match status" value="1"/>
</dbReference>